<feature type="transmembrane region" description="Helical" evidence="1">
    <location>
        <begin position="171"/>
        <end position="190"/>
    </location>
</feature>
<dbReference type="InterPro" id="IPR045340">
    <property type="entry name" value="DUF6533"/>
</dbReference>
<feature type="domain" description="DUF6533" evidence="2">
    <location>
        <begin position="21"/>
        <end position="66"/>
    </location>
</feature>
<feature type="transmembrane region" description="Helical" evidence="1">
    <location>
        <begin position="93"/>
        <end position="114"/>
    </location>
</feature>
<feature type="transmembrane region" description="Helical" evidence="1">
    <location>
        <begin position="211"/>
        <end position="230"/>
    </location>
</feature>
<gene>
    <name evidence="3" type="ORF">PLEOSDRAFT_1102914</name>
</gene>
<accession>A0A067NLU3</accession>
<dbReference type="Proteomes" id="UP000027073">
    <property type="component" value="Unassembled WGS sequence"/>
</dbReference>
<dbReference type="VEuPathDB" id="FungiDB:PLEOSDRAFT_1102914"/>
<keyword evidence="1" id="KW-1133">Transmembrane helix</keyword>
<keyword evidence="1" id="KW-0812">Transmembrane</keyword>
<protein>
    <recommendedName>
        <fullName evidence="2">DUF6533 domain-containing protein</fullName>
    </recommendedName>
</protein>
<evidence type="ECO:0000313" key="4">
    <source>
        <dbReference type="Proteomes" id="UP000027073"/>
    </source>
</evidence>
<evidence type="ECO:0000256" key="1">
    <source>
        <dbReference type="SAM" id="Phobius"/>
    </source>
</evidence>
<dbReference type="AlphaFoldDB" id="A0A067NLU3"/>
<evidence type="ECO:0000313" key="3">
    <source>
        <dbReference type="EMBL" id="KDQ28874.1"/>
    </source>
</evidence>
<feature type="transmembrane region" description="Helical" evidence="1">
    <location>
        <begin position="21"/>
        <end position="38"/>
    </location>
</feature>
<dbReference type="HOGENOM" id="CLU_035509_11_3_1"/>
<dbReference type="InParanoid" id="A0A067NLU3"/>
<proteinExistence type="predicted"/>
<reference evidence="4" key="1">
    <citation type="journal article" date="2014" name="Proc. Natl. Acad. Sci. U.S.A.">
        <title>Extensive sampling of basidiomycete genomes demonstrates inadequacy of the white-rot/brown-rot paradigm for wood decay fungi.</title>
        <authorList>
            <person name="Riley R."/>
            <person name="Salamov A.A."/>
            <person name="Brown D.W."/>
            <person name="Nagy L.G."/>
            <person name="Floudas D."/>
            <person name="Held B.W."/>
            <person name="Levasseur A."/>
            <person name="Lombard V."/>
            <person name="Morin E."/>
            <person name="Otillar R."/>
            <person name="Lindquist E.A."/>
            <person name="Sun H."/>
            <person name="LaButti K.M."/>
            <person name="Schmutz J."/>
            <person name="Jabbour D."/>
            <person name="Luo H."/>
            <person name="Baker S.E."/>
            <person name="Pisabarro A.G."/>
            <person name="Walton J.D."/>
            <person name="Blanchette R.A."/>
            <person name="Henrissat B."/>
            <person name="Martin F."/>
            <person name="Cullen D."/>
            <person name="Hibbett D.S."/>
            <person name="Grigoriev I.V."/>
        </authorList>
    </citation>
    <scope>NUCLEOTIDE SEQUENCE [LARGE SCALE GENOMIC DNA]</scope>
    <source>
        <strain evidence="4">PC15</strain>
    </source>
</reference>
<evidence type="ECO:0000259" key="2">
    <source>
        <dbReference type="Pfam" id="PF20151"/>
    </source>
</evidence>
<sequence>MSLGDRQIDIHSLVLRRTTSYAPVACVALFFYDYLLTINDECDLVWAAPWSFGKIIFLLTRYPAFIDISLMLYYDVGNGSKDTCHLLFKITNWMILVGVVIAELIMLIRVWALWRRSRTVGAILIVAFVVSIIIAAVIFSKFIDKRLFLQLNTLASNLHGCFTIRQTPVYYQGYLLLMAYETLIAGLMLAKGAFYLRHGSSSYITRFYKDGVVYYAALLTVSAMNVGILLSGNPGLADIFIVPQRALHSILSARILLNLRKDYTRRQHYSSASSLSIETLVFDDRDQPCPVISTQQQNTQLVTWFGEERNE</sequence>
<organism evidence="3 4">
    <name type="scientific">Pleurotus ostreatus (strain PC15)</name>
    <name type="common">Oyster mushroom</name>
    <dbReference type="NCBI Taxonomy" id="1137138"/>
    <lineage>
        <taxon>Eukaryota</taxon>
        <taxon>Fungi</taxon>
        <taxon>Dikarya</taxon>
        <taxon>Basidiomycota</taxon>
        <taxon>Agaricomycotina</taxon>
        <taxon>Agaricomycetes</taxon>
        <taxon>Agaricomycetidae</taxon>
        <taxon>Agaricales</taxon>
        <taxon>Pleurotineae</taxon>
        <taxon>Pleurotaceae</taxon>
        <taxon>Pleurotus</taxon>
    </lineage>
</organism>
<keyword evidence="1" id="KW-0472">Membrane</keyword>
<feature type="transmembrane region" description="Helical" evidence="1">
    <location>
        <begin position="120"/>
        <end position="140"/>
    </location>
</feature>
<dbReference type="Pfam" id="PF20151">
    <property type="entry name" value="DUF6533"/>
    <property type="match status" value="1"/>
</dbReference>
<name>A0A067NLU3_PLEO1</name>
<dbReference type="OrthoDB" id="3341843at2759"/>
<dbReference type="EMBL" id="KL198007">
    <property type="protein sequence ID" value="KDQ28874.1"/>
    <property type="molecule type" value="Genomic_DNA"/>
</dbReference>